<evidence type="ECO:0000313" key="5">
    <source>
        <dbReference type="Proteomes" id="UP000321570"/>
    </source>
</evidence>
<evidence type="ECO:0000313" key="2">
    <source>
        <dbReference type="EMBL" id="VDL57784.1"/>
    </source>
</evidence>
<proteinExistence type="predicted"/>
<dbReference type="EMBL" id="CABIJS010000022">
    <property type="protein sequence ID" value="VUZ39918.1"/>
    <property type="molecule type" value="Genomic_DNA"/>
</dbReference>
<dbReference type="WBParaSite" id="HDID_0000546801-mRNA-1">
    <property type="protein sequence ID" value="HDID_0000546801-mRNA-1"/>
    <property type="gene ID" value="HDID_0000546801"/>
</dbReference>
<evidence type="ECO:0000256" key="1">
    <source>
        <dbReference type="SAM" id="MobiDB-lite"/>
    </source>
</evidence>
<reference evidence="6" key="1">
    <citation type="submission" date="2017-02" db="UniProtKB">
        <authorList>
            <consortium name="WormBaseParasite"/>
        </authorList>
    </citation>
    <scope>IDENTIFICATION</scope>
</reference>
<protein>
    <submittedName>
        <fullName evidence="2 6">Uncharacterized protein</fullName>
    </submittedName>
</protein>
<accession>A0A0R3SKK3</accession>
<feature type="compositionally biased region" description="Polar residues" evidence="1">
    <location>
        <begin position="61"/>
        <end position="84"/>
    </location>
</feature>
<feature type="compositionally biased region" description="Basic and acidic residues" evidence="1">
    <location>
        <begin position="88"/>
        <end position="104"/>
    </location>
</feature>
<dbReference type="OrthoDB" id="10453427at2759"/>
<organism evidence="6">
    <name type="scientific">Hymenolepis diminuta</name>
    <name type="common">Rat tapeworm</name>
    <dbReference type="NCBI Taxonomy" id="6216"/>
    <lineage>
        <taxon>Eukaryota</taxon>
        <taxon>Metazoa</taxon>
        <taxon>Spiralia</taxon>
        <taxon>Lophotrochozoa</taxon>
        <taxon>Platyhelminthes</taxon>
        <taxon>Cestoda</taxon>
        <taxon>Eucestoda</taxon>
        <taxon>Cyclophyllidea</taxon>
        <taxon>Hymenolepididae</taxon>
        <taxon>Hymenolepis</taxon>
    </lineage>
</organism>
<feature type="region of interest" description="Disordered" evidence="1">
    <location>
        <begin position="1"/>
        <end position="24"/>
    </location>
</feature>
<dbReference type="Proteomes" id="UP000274504">
    <property type="component" value="Unassembled WGS sequence"/>
</dbReference>
<evidence type="ECO:0000313" key="4">
    <source>
        <dbReference type="Proteomes" id="UP000274504"/>
    </source>
</evidence>
<dbReference type="EMBL" id="UYSG01002848">
    <property type="protein sequence ID" value="VDL57784.1"/>
    <property type="molecule type" value="Genomic_DNA"/>
</dbReference>
<evidence type="ECO:0000313" key="3">
    <source>
        <dbReference type="EMBL" id="VUZ39918.1"/>
    </source>
</evidence>
<sequence>MSEKPKPSHTPTESNFPIPSEDPEFISLTDPIDIHLPIGKMRKLKPLSIEVGNIEERFGPSSESVSTLVGSVTPQGFSPGPQEQSESEIEKKFEEAKADLEKIPQKPKPSPKLD</sequence>
<reference evidence="3 5" key="3">
    <citation type="submission" date="2019-07" db="EMBL/GenBank/DDBJ databases">
        <authorList>
            <person name="Jastrzebski P J."/>
            <person name="Paukszto L."/>
            <person name="Jastrzebski P J."/>
        </authorList>
    </citation>
    <scope>NUCLEOTIDE SEQUENCE [LARGE SCALE GENOMIC DNA]</scope>
    <source>
        <strain evidence="3 5">WMS-il1</strain>
    </source>
</reference>
<name>A0A0R3SKK3_HYMDI</name>
<gene>
    <name evidence="2" type="ORF">HDID_LOCUS5466</name>
    <name evidence="3" type="ORF">WMSIL1_LOCUS1041</name>
</gene>
<feature type="region of interest" description="Disordered" evidence="1">
    <location>
        <begin position="58"/>
        <end position="114"/>
    </location>
</feature>
<dbReference type="Proteomes" id="UP000321570">
    <property type="component" value="Unassembled WGS sequence"/>
</dbReference>
<evidence type="ECO:0000313" key="6">
    <source>
        <dbReference type="WBParaSite" id="HDID_0000546801-mRNA-1"/>
    </source>
</evidence>
<dbReference type="AlphaFoldDB" id="A0A0R3SKK3"/>
<reference evidence="2 4" key="2">
    <citation type="submission" date="2018-11" db="EMBL/GenBank/DDBJ databases">
        <authorList>
            <consortium name="Pathogen Informatics"/>
        </authorList>
    </citation>
    <scope>NUCLEOTIDE SEQUENCE [LARGE SCALE GENOMIC DNA]</scope>
</reference>
<keyword evidence="5" id="KW-1185">Reference proteome</keyword>